<dbReference type="Proteomes" id="UP000785679">
    <property type="component" value="Unassembled WGS sequence"/>
</dbReference>
<proteinExistence type="inferred from homology"/>
<evidence type="ECO:0000259" key="9">
    <source>
        <dbReference type="PROSITE" id="PS51704"/>
    </source>
</evidence>
<organism evidence="10 11">
    <name type="scientific">Halteria grandinella</name>
    <dbReference type="NCBI Taxonomy" id="5974"/>
    <lineage>
        <taxon>Eukaryota</taxon>
        <taxon>Sar</taxon>
        <taxon>Alveolata</taxon>
        <taxon>Ciliophora</taxon>
        <taxon>Intramacronucleata</taxon>
        <taxon>Spirotrichea</taxon>
        <taxon>Stichotrichia</taxon>
        <taxon>Sporadotrichida</taxon>
        <taxon>Halteriidae</taxon>
        <taxon>Halteria</taxon>
    </lineage>
</organism>
<comment type="similarity">
    <text evidence="2">Belongs to the glycerophosphoryl diester phosphodiesterase family.</text>
</comment>
<evidence type="ECO:0000256" key="7">
    <source>
        <dbReference type="ARBA" id="ARBA00023136"/>
    </source>
</evidence>
<dbReference type="InterPro" id="IPR030395">
    <property type="entry name" value="GP_PDE_dom"/>
</dbReference>
<sequence length="279" mass="32625">MLETDVRMTKDGVIIVCHDDNFHRICGPHSSDAMVKDTLLKDLPYFRDTLPIHFSKGQRYHMKEGDQRQFSTLEEVFKVIPNEVVFSIELKDRTNVDAQQELVRLIQKYNRQSTTVVGCEREEETLQLHALDPSIPKFCSGDSMVKYMFAYWLGLLPFMRIDHHEMFALPYLTRDYLRMKLVEAREKTALYYAFAILTVLGNLTSGGMFEHLARRGKHVNLWVVNDEDEMRRVIRTMRGVQGIMSDRPQALGQVVREETKRAKELERERAERLINKVTV</sequence>
<keyword evidence="4" id="KW-0378">Hydrolase</keyword>
<evidence type="ECO:0000256" key="3">
    <source>
        <dbReference type="ARBA" id="ARBA00022692"/>
    </source>
</evidence>
<protein>
    <recommendedName>
        <fullName evidence="9">GP-PDE domain-containing protein</fullName>
    </recommendedName>
</protein>
<dbReference type="InterPro" id="IPR052271">
    <property type="entry name" value="GDPD-Related"/>
</dbReference>
<evidence type="ECO:0000256" key="8">
    <source>
        <dbReference type="SAM" id="Phobius"/>
    </source>
</evidence>
<dbReference type="Pfam" id="PF03009">
    <property type="entry name" value="GDPD"/>
    <property type="match status" value="1"/>
</dbReference>
<dbReference type="EMBL" id="RRYP01023632">
    <property type="protein sequence ID" value="TNV72206.1"/>
    <property type="molecule type" value="Genomic_DNA"/>
</dbReference>
<dbReference type="Gene3D" id="3.20.20.190">
    <property type="entry name" value="Phosphatidylinositol (PI) phosphodiesterase"/>
    <property type="match status" value="1"/>
</dbReference>
<keyword evidence="3 8" id="KW-0812">Transmembrane</keyword>
<dbReference type="AlphaFoldDB" id="A0A8J8NCI1"/>
<evidence type="ECO:0000313" key="10">
    <source>
        <dbReference type="EMBL" id="TNV72206.1"/>
    </source>
</evidence>
<evidence type="ECO:0000256" key="6">
    <source>
        <dbReference type="ARBA" id="ARBA00023098"/>
    </source>
</evidence>
<dbReference type="GO" id="GO:0005737">
    <property type="term" value="C:cytoplasm"/>
    <property type="evidence" value="ECO:0007669"/>
    <property type="project" value="UniProtKB-ARBA"/>
</dbReference>
<dbReference type="PANTHER" id="PTHR42758">
    <property type="entry name" value="PHOSPHATIDYLGLYCEROL PHOSPHOLIPASE C"/>
    <property type="match status" value="1"/>
</dbReference>
<dbReference type="PROSITE" id="PS51704">
    <property type="entry name" value="GP_PDE"/>
    <property type="match status" value="1"/>
</dbReference>
<gene>
    <name evidence="10" type="ORF">FGO68_gene2504</name>
</gene>
<reference evidence="10" key="1">
    <citation type="submission" date="2019-06" db="EMBL/GenBank/DDBJ databases">
        <authorList>
            <person name="Zheng W."/>
        </authorList>
    </citation>
    <scope>NUCLEOTIDE SEQUENCE</scope>
    <source>
        <strain evidence="10">QDHG01</strain>
    </source>
</reference>
<evidence type="ECO:0000256" key="2">
    <source>
        <dbReference type="ARBA" id="ARBA00007277"/>
    </source>
</evidence>
<evidence type="ECO:0000256" key="4">
    <source>
        <dbReference type="ARBA" id="ARBA00022801"/>
    </source>
</evidence>
<accession>A0A8J8NCI1</accession>
<dbReference type="PANTHER" id="PTHR42758:SF2">
    <property type="entry name" value="PHOSPHATIDYLGLYCEROL PHOSPHOLIPASE C"/>
    <property type="match status" value="1"/>
</dbReference>
<dbReference type="SUPFAM" id="SSF51695">
    <property type="entry name" value="PLC-like phosphodiesterases"/>
    <property type="match status" value="1"/>
</dbReference>
<keyword evidence="7 8" id="KW-0472">Membrane</keyword>
<dbReference type="OrthoDB" id="311925at2759"/>
<dbReference type="GO" id="GO:0008081">
    <property type="term" value="F:phosphoric diester hydrolase activity"/>
    <property type="evidence" value="ECO:0007669"/>
    <property type="project" value="InterPro"/>
</dbReference>
<dbReference type="InterPro" id="IPR017946">
    <property type="entry name" value="PLC-like_Pdiesterase_TIM-brl"/>
</dbReference>
<keyword evidence="6" id="KW-0443">Lipid metabolism</keyword>
<evidence type="ECO:0000313" key="11">
    <source>
        <dbReference type="Proteomes" id="UP000785679"/>
    </source>
</evidence>
<dbReference type="GO" id="GO:0016020">
    <property type="term" value="C:membrane"/>
    <property type="evidence" value="ECO:0007669"/>
    <property type="project" value="UniProtKB-SubCell"/>
</dbReference>
<keyword evidence="5 8" id="KW-1133">Transmembrane helix</keyword>
<feature type="transmembrane region" description="Helical" evidence="8">
    <location>
        <begin position="189"/>
        <end position="209"/>
    </location>
</feature>
<comment type="subcellular location">
    <subcellularLocation>
        <location evidence="1">Membrane</location>
    </subcellularLocation>
</comment>
<name>A0A8J8NCI1_HALGN</name>
<feature type="domain" description="GP-PDE" evidence="9">
    <location>
        <begin position="1"/>
        <end position="255"/>
    </location>
</feature>
<comment type="caution">
    <text evidence="10">The sequence shown here is derived from an EMBL/GenBank/DDBJ whole genome shotgun (WGS) entry which is preliminary data.</text>
</comment>
<evidence type="ECO:0000256" key="5">
    <source>
        <dbReference type="ARBA" id="ARBA00022989"/>
    </source>
</evidence>
<keyword evidence="11" id="KW-1185">Reference proteome</keyword>
<dbReference type="GO" id="GO:0046475">
    <property type="term" value="P:glycerophospholipid catabolic process"/>
    <property type="evidence" value="ECO:0007669"/>
    <property type="project" value="TreeGrafter"/>
</dbReference>
<evidence type="ECO:0000256" key="1">
    <source>
        <dbReference type="ARBA" id="ARBA00004370"/>
    </source>
</evidence>